<evidence type="ECO:0000259" key="1">
    <source>
        <dbReference type="Pfam" id="PF12680"/>
    </source>
</evidence>
<name>A0A951U5E0_9CYAN</name>
<proteinExistence type="predicted"/>
<evidence type="ECO:0000313" key="3">
    <source>
        <dbReference type="Proteomes" id="UP000707356"/>
    </source>
</evidence>
<comment type="caution">
    <text evidence="2">The sequence shown here is derived from an EMBL/GenBank/DDBJ whole genome shotgun (WGS) entry which is preliminary data.</text>
</comment>
<accession>A0A951U5E0</accession>
<sequence>MPILNADFALSFARSWIEGWNQHDVDAVLKHYADDFELASPLIPSIAGESSGILHGKADVRVYWKKGLAQIPDLHFELKEVLTGVDSLTLYYRGHRGMVAEVLWFDGSGKVKKAAACYAISITREDGL</sequence>
<dbReference type="SUPFAM" id="SSF54427">
    <property type="entry name" value="NTF2-like"/>
    <property type="match status" value="1"/>
</dbReference>
<dbReference type="AlphaFoldDB" id="A0A951U5E0"/>
<dbReference type="Pfam" id="PF12680">
    <property type="entry name" value="SnoaL_2"/>
    <property type="match status" value="1"/>
</dbReference>
<reference evidence="2" key="2">
    <citation type="journal article" date="2022" name="Microbiol. Resour. Announc.">
        <title>Metagenome Sequencing to Explore Phylogenomics of Terrestrial Cyanobacteria.</title>
        <authorList>
            <person name="Ward R.D."/>
            <person name="Stajich J.E."/>
            <person name="Johansen J.R."/>
            <person name="Huntemann M."/>
            <person name="Clum A."/>
            <person name="Foster B."/>
            <person name="Foster B."/>
            <person name="Roux S."/>
            <person name="Palaniappan K."/>
            <person name="Varghese N."/>
            <person name="Mukherjee S."/>
            <person name="Reddy T.B.K."/>
            <person name="Daum C."/>
            <person name="Copeland A."/>
            <person name="Chen I.A."/>
            <person name="Ivanova N.N."/>
            <person name="Kyrpides N.C."/>
            <person name="Shapiro N."/>
            <person name="Eloe-Fadrosh E.A."/>
            <person name="Pietrasiak N."/>
        </authorList>
    </citation>
    <scope>NUCLEOTIDE SEQUENCE</scope>
    <source>
        <strain evidence="2">GSE-TBD4-15B</strain>
    </source>
</reference>
<evidence type="ECO:0000313" key="2">
    <source>
        <dbReference type="EMBL" id="MBW4466663.1"/>
    </source>
</evidence>
<dbReference type="Proteomes" id="UP000707356">
    <property type="component" value="Unassembled WGS sequence"/>
</dbReference>
<reference evidence="2" key="1">
    <citation type="submission" date="2021-05" db="EMBL/GenBank/DDBJ databases">
        <authorList>
            <person name="Pietrasiak N."/>
            <person name="Ward R."/>
            <person name="Stajich J.E."/>
            <person name="Kurbessoian T."/>
        </authorList>
    </citation>
    <scope>NUCLEOTIDE SEQUENCE</scope>
    <source>
        <strain evidence="2">GSE-TBD4-15B</strain>
    </source>
</reference>
<organism evidence="2 3">
    <name type="scientific">Pegethrix bostrychoides GSE-TBD4-15B</name>
    <dbReference type="NCBI Taxonomy" id="2839662"/>
    <lineage>
        <taxon>Bacteria</taxon>
        <taxon>Bacillati</taxon>
        <taxon>Cyanobacteriota</taxon>
        <taxon>Cyanophyceae</taxon>
        <taxon>Oculatellales</taxon>
        <taxon>Oculatellaceae</taxon>
        <taxon>Pegethrix</taxon>
    </lineage>
</organism>
<dbReference type="Gene3D" id="3.10.450.50">
    <property type="match status" value="1"/>
</dbReference>
<protein>
    <submittedName>
        <fullName evidence="2">Nuclear transport factor 2 family protein</fullName>
    </submittedName>
</protein>
<dbReference type="InterPro" id="IPR037401">
    <property type="entry name" value="SnoaL-like"/>
</dbReference>
<gene>
    <name evidence="2" type="ORF">KME07_14665</name>
</gene>
<dbReference type="InterPro" id="IPR032710">
    <property type="entry name" value="NTF2-like_dom_sf"/>
</dbReference>
<dbReference type="EMBL" id="JAHHHV010000070">
    <property type="protein sequence ID" value="MBW4466663.1"/>
    <property type="molecule type" value="Genomic_DNA"/>
</dbReference>
<feature type="domain" description="SnoaL-like" evidence="1">
    <location>
        <begin position="14"/>
        <end position="95"/>
    </location>
</feature>